<comment type="caution">
    <text evidence="1">The sequence shown here is derived from an EMBL/GenBank/DDBJ whole genome shotgun (WGS) entry which is preliminary data.</text>
</comment>
<protein>
    <submittedName>
        <fullName evidence="1">Formin-binding 4</fullName>
    </submittedName>
</protein>
<dbReference type="PANTHER" id="PTHR46697:SF1">
    <property type="entry name" value="FORMIN-BINDING PROTEIN 4"/>
    <property type="match status" value="1"/>
</dbReference>
<keyword evidence="2" id="KW-1185">Reference proteome</keyword>
<sequence length="266" mass="31099">MIKIRIIHLDVSRSQVEVDKRAEEESEKLTTEIHDLCQLLSNKLEFLNINKDGINKLLIVLVQMETRIKDWREGGLSGTYIVKKLREAAEDLRSYERSAVPEGWSCHWDRYCIRLNTTSMSRTTFLPCEIFQVKEKPSFWISKKLTCRRNWEIFHSLTFQAFVNRTISFYPLRYNEIKRVYDKTSRTKGIIFYIVHLAACVASTPVVVFTKWKAVDIYGSVPLYEVGLDKDKLSIQSTKNRKSFMTFFVVLYILVQCSMSSCNASF</sequence>
<dbReference type="EMBL" id="CACRXK020030749">
    <property type="protein sequence ID" value="CAB4042756.1"/>
    <property type="molecule type" value="Genomic_DNA"/>
</dbReference>
<dbReference type="AlphaFoldDB" id="A0A6S7KAL9"/>
<dbReference type="InterPro" id="IPR053076">
    <property type="entry name" value="WW_domain_protein"/>
</dbReference>
<name>A0A6S7KAL9_PARCT</name>
<evidence type="ECO:0000313" key="1">
    <source>
        <dbReference type="EMBL" id="CAB4042756.1"/>
    </source>
</evidence>
<accession>A0A6S7KAL9</accession>
<organism evidence="1 2">
    <name type="scientific">Paramuricea clavata</name>
    <name type="common">Red gorgonian</name>
    <name type="synonym">Violescent sea-whip</name>
    <dbReference type="NCBI Taxonomy" id="317549"/>
    <lineage>
        <taxon>Eukaryota</taxon>
        <taxon>Metazoa</taxon>
        <taxon>Cnidaria</taxon>
        <taxon>Anthozoa</taxon>
        <taxon>Octocorallia</taxon>
        <taxon>Malacalcyonacea</taxon>
        <taxon>Plexauridae</taxon>
        <taxon>Paramuricea</taxon>
    </lineage>
</organism>
<reference evidence="1" key="1">
    <citation type="submission" date="2020-04" db="EMBL/GenBank/DDBJ databases">
        <authorList>
            <person name="Alioto T."/>
            <person name="Alioto T."/>
            <person name="Gomez Garrido J."/>
        </authorList>
    </citation>
    <scope>NUCLEOTIDE SEQUENCE</scope>
    <source>
        <strain evidence="1">A484AB</strain>
    </source>
</reference>
<proteinExistence type="predicted"/>
<gene>
    <name evidence="1" type="ORF">PACLA_8A076867</name>
</gene>
<dbReference type="PANTHER" id="PTHR46697">
    <property type="entry name" value="FORMIN-BINDING PROTEIN 4"/>
    <property type="match status" value="1"/>
</dbReference>
<evidence type="ECO:0000313" key="2">
    <source>
        <dbReference type="Proteomes" id="UP001152795"/>
    </source>
</evidence>
<dbReference type="OrthoDB" id="2444812at2759"/>
<dbReference type="Proteomes" id="UP001152795">
    <property type="component" value="Unassembled WGS sequence"/>
</dbReference>